<protein>
    <submittedName>
        <fullName evidence="4">Transcriptional attenuator, LytR family</fullName>
    </submittedName>
</protein>
<dbReference type="InterPro" id="IPR050922">
    <property type="entry name" value="LytR/CpsA/Psr_CW_biosynth"/>
</dbReference>
<evidence type="ECO:0000256" key="1">
    <source>
        <dbReference type="ARBA" id="ARBA00006068"/>
    </source>
</evidence>
<feature type="region of interest" description="Disordered" evidence="2">
    <location>
        <begin position="38"/>
        <end position="63"/>
    </location>
</feature>
<feature type="compositionally biased region" description="Low complexity" evidence="2">
    <location>
        <begin position="38"/>
        <end position="53"/>
    </location>
</feature>
<dbReference type="Proteomes" id="UP000198577">
    <property type="component" value="Unassembled WGS sequence"/>
</dbReference>
<organism evidence="4 5">
    <name type="scientific">Caldicoprobacter faecalis</name>
    <dbReference type="NCBI Taxonomy" id="937334"/>
    <lineage>
        <taxon>Bacteria</taxon>
        <taxon>Bacillati</taxon>
        <taxon>Bacillota</taxon>
        <taxon>Clostridia</taxon>
        <taxon>Caldicoprobacterales</taxon>
        <taxon>Caldicoprobacteraceae</taxon>
        <taxon>Caldicoprobacter</taxon>
    </lineage>
</organism>
<comment type="similarity">
    <text evidence="1">Belongs to the LytR/CpsA/Psr (LCP) family.</text>
</comment>
<dbReference type="PANTHER" id="PTHR33392:SF6">
    <property type="entry name" value="POLYISOPRENYL-TEICHOIC ACID--PEPTIDOGLYCAN TEICHOIC ACID TRANSFERASE TAGU"/>
    <property type="match status" value="1"/>
</dbReference>
<feature type="domain" description="Cell envelope-related transcriptional attenuator" evidence="3">
    <location>
        <begin position="95"/>
        <end position="254"/>
    </location>
</feature>
<dbReference type="PANTHER" id="PTHR33392">
    <property type="entry name" value="POLYISOPRENYL-TEICHOIC ACID--PEPTIDOGLYCAN TEICHOIC ACID TRANSFERASE TAGU"/>
    <property type="match status" value="1"/>
</dbReference>
<proteinExistence type="inferred from homology"/>
<accession>A0A1I5W0J0</accession>
<dbReference type="Gene3D" id="3.40.630.190">
    <property type="entry name" value="LCP protein"/>
    <property type="match status" value="1"/>
</dbReference>
<dbReference type="Pfam" id="PF03816">
    <property type="entry name" value="LytR_cpsA_psr"/>
    <property type="match status" value="1"/>
</dbReference>
<dbReference type="AlphaFoldDB" id="A0A1I5W0J0"/>
<evidence type="ECO:0000259" key="3">
    <source>
        <dbReference type="Pfam" id="PF03816"/>
    </source>
</evidence>
<name>A0A1I5W0J0_9FIRM</name>
<reference evidence="4 5" key="1">
    <citation type="submission" date="2016-10" db="EMBL/GenBank/DDBJ databases">
        <authorList>
            <person name="de Groot N.N."/>
        </authorList>
    </citation>
    <scope>NUCLEOTIDE SEQUENCE [LARGE SCALE GENOMIC DNA]</scope>
    <source>
        <strain evidence="4 5">DSM 20678</strain>
    </source>
</reference>
<sequence length="352" mass="39213">MKKFFITALSILLIFLIASATYIYILLDQIENNSEDNSLVDSLDSSNSSNSSNPPKKLTPEDLGISETAPKASETGVTNILLFGLDSRTENHISRSDTIIITTIDKKNQVIKLTSLMRDMYVPIPGRNKNRINTAYIFGGPTLAIKTVNTNFDLDIRYYVTVDFFGLERIIDQVGGITIDVKKQEIPHINSCIAELNSLNKNTKPVPLLTEPGLQTLNGRQAVAYARIRNVGNADFERTERQRRVLVELFKKVKTLNPLKLPGLVSTILPYVETNLPKTEILSLGISVLGFKDKDIIQYRIPVDGTFTSQRINGMAVLVPDIEKNKALLHDFIYGDDTNSEVAGNDDINARQ</sequence>
<gene>
    <name evidence="4" type="ORF">SAMN05444406_11357</name>
</gene>
<dbReference type="EMBL" id="FOXR01000013">
    <property type="protein sequence ID" value="SFQ13288.1"/>
    <property type="molecule type" value="Genomic_DNA"/>
</dbReference>
<dbReference type="InterPro" id="IPR004474">
    <property type="entry name" value="LytR_CpsA_psr"/>
</dbReference>
<evidence type="ECO:0000313" key="4">
    <source>
        <dbReference type="EMBL" id="SFQ13288.1"/>
    </source>
</evidence>
<dbReference type="STRING" id="937334.SAMN05444406_11357"/>
<dbReference type="NCBIfam" id="TIGR00350">
    <property type="entry name" value="lytR_cpsA_psr"/>
    <property type="match status" value="1"/>
</dbReference>
<dbReference type="RefSeq" id="WP_025748225.1">
    <property type="nucleotide sequence ID" value="NZ_FOXR01000013.1"/>
</dbReference>
<evidence type="ECO:0000313" key="5">
    <source>
        <dbReference type="Proteomes" id="UP000198577"/>
    </source>
</evidence>
<evidence type="ECO:0000256" key="2">
    <source>
        <dbReference type="SAM" id="MobiDB-lite"/>
    </source>
</evidence>
<keyword evidence="5" id="KW-1185">Reference proteome</keyword>